<gene>
    <name evidence="2" type="ORF">DFH08DRAFT_895847</name>
</gene>
<proteinExistence type="predicted"/>
<comment type="caution">
    <text evidence="2">The sequence shown here is derived from an EMBL/GenBank/DDBJ whole genome shotgun (WGS) entry which is preliminary data.</text>
</comment>
<organism evidence="2 3">
    <name type="scientific">Mycena albidolilacea</name>
    <dbReference type="NCBI Taxonomy" id="1033008"/>
    <lineage>
        <taxon>Eukaryota</taxon>
        <taxon>Fungi</taxon>
        <taxon>Dikarya</taxon>
        <taxon>Basidiomycota</taxon>
        <taxon>Agaricomycotina</taxon>
        <taxon>Agaricomycetes</taxon>
        <taxon>Agaricomycetidae</taxon>
        <taxon>Agaricales</taxon>
        <taxon>Marasmiineae</taxon>
        <taxon>Mycenaceae</taxon>
        <taxon>Mycena</taxon>
    </lineage>
</organism>
<protein>
    <recommendedName>
        <fullName evidence="1">BTB domain-containing protein</fullName>
    </recommendedName>
</protein>
<accession>A0AAD7EDF0</accession>
<keyword evidence="3" id="KW-1185">Reference proteome</keyword>
<dbReference type="Gene3D" id="3.30.710.10">
    <property type="entry name" value="Potassium Channel Kv1.1, Chain A"/>
    <property type="match status" value="1"/>
</dbReference>
<dbReference type="SMART" id="SM00225">
    <property type="entry name" value="BTB"/>
    <property type="match status" value="1"/>
</dbReference>
<sequence length="329" mass="38023">MPEPRQAGGLWFSHDSLVVLRAEDLTFRVPMSILAARSPVFQAMFEFPRPTSNADEMVDGDEVIEGSRVIRLHDSATEVEAFLRATLDTSYFMPPPSEVNFHDLLGILRLSHKYDVGYLYQRAISHLETIYPLELRNVGKIRPTIIDYDVVGVDMELKSIAVLHEVGATWLLPFAYHNIAEYSLVMLDRELEIPSTLWNEYPAHRKETILRLYKLQTEATERLYHALTPLSNCSYRDSCNLAKFKFLKRREGSCDHRPLRQWTFNNRDDLEAALCTACLAQGQAQYNTVRTKIWSELPANCRLENWDVLSQQRNAALSWWGIYFLHTLL</sequence>
<dbReference type="AlphaFoldDB" id="A0AAD7EDF0"/>
<dbReference type="InterPro" id="IPR000210">
    <property type="entry name" value="BTB/POZ_dom"/>
</dbReference>
<name>A0AAD7EDF0_9AGAR</name>
<evidence type="ECO:0000259" key="1">
    <source>
        <dbReference type="SMART" id="SM00225"/>
    </source>
</evidence>
<dbReference type="SUPFAM" id="SSF54695">
    <property type="entry name" value="POZ domain"/>
    <property type="match status" value="1"/>
</dbReference>
<dbReference type="InterPro" id="IPR011333">
    <property type="entry name" value="SKP1/BTB/POZ_sf"/>
</dbReference>
<evidence type="ECO:0000313" key="2">
    <source>
        <dbReference type="EMBL" id="KAJ7314255.1"/>
    </source>
</evidence>
<evidence type="ECO:0000313" key="3">
    <source>
        <dbReference type="Proteomes" id="UP001218218"/>
    </source>
</evidence>
<reference evidence="2" key="1">
    <citation type="submission" date="2023-03" db="EMBL/GenBank/DDBJ databases">
        <title>Massive genome expansion in bonnet fungi (Mycena s.s.) driven by repeated elements and novel gene families across ecological guilds.</title>
        <authorList>
            <consortium name="Lawrence Berkeley National Laboratory"/>
            <person name="Harder C.B."/>
            <person name="Miyauchi S."/>
            <person name="Viragh M."/>
            <person name="Kuo A."/>
            <person name="Thoen E."/>
            <person name="Andreopoulos B."/>
            <person name="Lu D."/>
            <person name="Skrede I."/>
            <person name="Drula E."/>
            <person name="Henrissat B."/>
            <person name="Morin E."/>
            <person name="Kohler A."/>
            <person name="Barry K."/>
            <person name="LaButti K."/>
            <person name="Morin E."/>
            <person name="Salamov A."/>
            <person name="Lipzen A."/>
            <person name="Mereny Z."/>
            <person name="Hegedus B."/>
            <person name="Baldrian P."/>
            <person name="Stursova M."/>
            <person name="Weitz H."/>
            <person name="Taylor A."/>
            <person name="Grigoriev I.V."/>
            <person name="Nagy L.G."/>
            <person name="Martin F."/>
            <person name="Kauserud H."/>
        </authorList>
    </citation>
    <scope>NUCLEOTIDE SEQUENCE</scope>
    <source>
        <strain evidence="2">CBHHK002</strain>
    </source>
</reference>
<dbReference type="EMBL" id="JARIHO010000068">
    <property type="protein sequence ID" value="KAJ7314255.1"/>
    <property type="molecule type" value="Genomic_DNA"/>
</dbReference>
<dbReference type="Proteomes" id="UP001218218">
    <property type="component" value="Unassembled WGS sequence"/>
</dbReference>
<dbReference type="CDD" id="cd18186">
    <property type="entry name" value="BTB_POZ_ZBTB_KLHL-like"/>
    <property type="match status" value="1"/>
</dbReference>
<feature type="domain" description="BTB" evidence="1">
    <location>
        <begin position="16"/>
        <end position="131"/>
    </location>
</feature>